<feature type="transmembrane region" description="Helical" evidence="1">
    <location>
        <begin position="65"/>
        <end position="85"/>
    </location>
</feature>
<feature type="transmembrane region" description="Helical" evidence="1">
    <location>
        <begin position="43"/>
        <end position="59"/>
    </location>
</feature>
<evidence type="ECO:0000313" key="3">
    <source>
        <dbReference type="Proteomes" id="UP000004263"/>
    </source>
</evidence>
<dbReference type="RefSeq" id="WP_007016960.1">
    <property type="nucleotide sequence ID" value="NZ_CH724113.1"/>
</dbReference>
<dbReference type="AlphaFoldDB" id="Q1N6Q3"/>
<dbReference type="HOGENOM" id="CLU_054568_0_1_6"/>
<dbReference type="OrthoDB" id="5298497at2"/>
<keyword evidence="3" id="KW-1185">Reference proteome</keyword>
<reference evidence="2 3" key="1">
    <citation type="submission" date="2006-03" db="EMBL/GenBank/DDBJ databases">
        <authorList>
            <person name="Pinhassi J."/>
            <person name="Pedros-Alio C."/>
            <person name="Ferriera S."/>
            <person name="Johnson J."/>
            <person name="Kravitz S."/>
            <person name="Halpern A."/>
            <person name="Remington K."/>
            <person name="Beeson K."/>
            <person name="Tran B."/>
            <person name="Rogers Y.-H."/>
            <person name="Friedman R."/>
            <person name="Venter J.C."/>
        </authorList>
    </citation>
    <scope>NUCLEOTIDE SEQUENCE [LARGE SCALE GENOMIC DNA]</scope>
    <source>
        <strain evidence="2 3">RED65</strain>
    </source>
</reference>
<organism evidence="2 3">
    <name type="scientific">Bermanella marisrubri</name>
    <dbReference type="NCBI Taxonomy" id="207949"/>
    <lineage>
        <taxon>Bacteria</taxon>
        <taxon>Pseudomonadati</taxon>
        <taxon>Pseudomonadota</taxon>
        <taxon>Gammaproteobacteria</taxon>
        <taxon>Oceanospirillales</taxon>
        <taxon>Oceanospirillaceae</taxon>
        <taxon>Bermanella</taxon>
    </lineage>
</organism>
<sequence>MMLLDPIRKRLSAVLGAWLKRRLPRTSSVQLTQKRIFIFPSRVGWGFVVMLVLVFVTGVNYQNNLLLSLCFLLVSLMITAMIETYRNLAKLHIQSGKVEDCYAGDIIQLPIRLSTAKGKTKHALFIGFSAEHSQLIGDVKEQKRLGLQYVVAKRGVLEPERFTIFSRYPLGLFHCWTWVFMAFDGVAFPQPILVPFQKYTGAGDGEGDKNLLNQGDVDDALDFRIYQKGDSLKHIAWKQFAKTGQLYSKVFREAMGEHRDIDWRAAPSQDWESRLSIMCAWVLESHENQMPFSLRLPNIYISKNFGEAHLKECLHALAHFKVVT</sequence>
<dbReference type="EMBL" id="AAQH01000001">
    <property type="protein sequence ID" value="EAT13539.1"/>
    <property type="molecule type" value="Genomic_DNA"/>
</dbReference>
<name>Q1N6Q3_9GAMM</name>
<comment type="caution">
    <text evidence="2">The sequence shown here is derived from an EMBL/GenBank/DDBJ whole genome shotgun (WGS) entry which is preliminary data.</text>
</comment>
<keyword evidence="1" id="KW-0472">Membrane</keyword>
<dbReference type="PANTHER" id="PTHR34351">
    <property type="entry name" value="SLR1927 PROTEIN-RELATED"/>
    <property type="match status" value="1"/>
</dbReference>
<keyword evidence="1" id="KW-1133">Transmembrane helix</keyword>
<dbReference type="Proteomes" id="UP000004263">
    <property type="component" value="Unassembled WGS sequence"/>
</dbReference>
<gene>
    <name evidence="2" type="ORF">RED65_09114</name>
</gene>
<keyword evidence="1" id="KW-0812">Transmembrane</keyword>
<protein>
    <submittedName>
        <fullName evidence="2">Uncharacterized protein</fullName>
    </submittedName>
</protein>
<proteinExistence type="predicted"/>
<dbReference type="STRING" id="207949.RED65_09114"/>
<accession>Q1N6Q3</accession>
<dbReference type="PANTHER" id="PTHR34351:SF1">
    <property type="entry name" value="SLR1927 PROTEIN"/>
    <property type="match status" value="1"/>
</dbReference>
<evidence type="ECO:0000313" key="2">
    <source>
        <dbReference type="EMBL" id="EAT13539.1"/>
    </source>
</evidence>
<evidence type="ECO:0000256" key="1">
    <source>
        <dbReference type="SAM" id="Phobius"/>
    </source>
</evidence>